<sequence length="664" mass="76393">MSLDTESPETKPVIQETTQGTQQEPEATSQEPDNEDQKPKEMKSELALLDKKYDADGHKVYRLREAKTDDGNADWWKLYALTETRHYKESGGFKCTRLHVNPQPLKQLLEDIIVGFPYDPVDAQQDVDFDLPAYCLFFYRKELEEVGSERFKDDEASLGHLKLLIDWIDKVHEETFRASQRFHSNGQRPISYEHLWTVFRPGSLVYNRVQGHPRAYKVRGFWYEDDSEPCLAIRVKFVDYDGEKFGTRKDSFRIPKYSGVMRAEDLNIMPLDFHSNSAGIRAQLLERGRRFEKLAGQHFMQYGGVAIKRNGPKYDRHNLSGRIVVDCKNYQRFEPDEDFELEDLPGTEAAKRQRIMRKYNEGIDTSDEIIYDELSEEELVMANSTVRGFAFSTKKFLEFFVDNISPIKWDETCFEQLVLNPTTKRTVQAMVSVHARRGQDQPGFDDIVEGKGKGLVMVLHGPPGVGKTLTAESVAEAVHRPLYMVSAGDLGTDSYTLEMNLGRIMDITSTWGAVLLIDEADIFLARRNLSDLQRNAMVTVFLRVLEYYRGILFLTTNRVGTFDDAFTSRIHVPLRYSNLDEASRRTIWRNFCNRVPGGVEISDKELDELAKRELNGRQIKNIVKSAESLAAFDGQKLDYAQLQAFTQVQGEFERDWMGFVDVDE</sequence>
<accession>A0ACB9YXI5</accession>
<name>A0ACB9YXI5_9PEZI</name>
<evidence type="ECO:0000313" key="1">
    <source>
        <dbReference type="EMBL" id="KAI4863625.1"/>
    </source>
</evidence>
<protein>
    <submittedName>
        <fullName evidence="1">P-loop containing nucleoside triphosphate hydrolase protein</fullName>
    </submittedName>
</protein>
<reference evidence="1 2" key="1">
    <citation type="journal article" date="2022" name="New Phytol.">
        <title>Ecological generalism drives hyperdiversity of secondary metabolite gene clusters in xylarialean endophytes.</title>
        <authorList>
            <person name="Franco M.E.E."/>
            <person name="Wisecaver J.H."/>
            <person name="Arnold A.E."/>
            <person name="Ju Y.M."/>
            <person name="Slot J.C."/>
            <person name="Ahrendt S."/>
            <person name="Moore L.P."/>
            <person name="Eastman K.E."/>
            <person name="Scott K."/>
            <person name="Konkel Z."/>
            <person name="Mondo S.J."/>
            <person name="Kuo A."/>
            <person name="Hayes R.D."/>
            <person name="Haridas S."/>
            <person name="Andreopoulos B."/>
            <person name="Riley R."/>
            <person name="LaButti K."/>
            <person name="Pangilinan J."/>
            <person name="Lipzen A."/>
            <person name="Amirebrahimi M."/>
            <person name="Yan J."/>
            <person name="Adam C."/>
            <person name="Keymanesh K."/>
            <person name="Ng V."/>
            <person name="Louie K."/>
            <person name="Northen T."/>
            <person name="Drula E."/>
            <person name="Henrissat B."/>
            <person name="Hsieh H.M."/>
            <person name="Youens-Clark K."/>
            <person name="Lutzoni F."/>
            <person name="Miadlikowska J."/>
            <person name="Eastwood D.C."/>
            <person name="Hamelin R.C."/>
            <person name="Grigoriev I.V."/>
            <person name="U'Ren J.M."/>
        </authorList>
    </citation>
    <scope>NUCLEOTIDE SEQUENCE [LARGE SCALE GENOMIC DNA]</scope>
    <source>
        <strain evidence="1 2">CBS 119005</strain>
    </source>
</reference>
<proteinExistence type="predicted"/>
<comment type="caution">
    <text evidence="1">The sequence shown here is derived from an EMBL/GenBank/DDBJ whole genome shotgun (WGS) entry which is preliminary data.</text>
</comment>
<keyword evidence="1" id="KW-0378">Hydrolase</keyword>
<evidence type="ECO:0000313" key="2">
    <source>
        <dbReference type="Proteomes" id="UP001497700"/>
    </source>
</evidence>
<keyword evidence="2" id="KW-1185">Reference proteome</keyword>
<dbReference type="Proteomes" id="UP001497700">
    <property type="component" value="Unassembled WGS sequence"/>
</dbReference>
<dbReference type="EMBL" id="MU393500">
    <property type="protein sequence ID" value="KAI4863625.1"/>
    <property type="molecule type" value="Genomic_DNA"/>
</dbReference>
<organism evidence="1 2">
    <name type="scientific">Hypoxylon rubiginosum</name>
    <dbReference type="NCBI Taxonomy" id="110542"/>
    <lineage>
        <taxon>Eukaryota</taxon>
        <taxon>Fungi</taxon>
        <taxon>Dikarya</taxon>
        <taxon>Ascomycota</taxon>
        <taxon>Pezizomycotina</taxon>
        <taxon>Sordariomycetes</taxon>
        <taxon>Xylariomycetidae</taxon>
        <taxon>Xylariales</taxon>
        <taxon>Hypoxylaceae</taxon>
        <taxon>Hypoxylon</taxon>
    </lineage>
</organism>
<gene>
    <name evidence="1" type="ORF">F4820DRAFT_459368</name>
</gene>